<accession>A0A182JH24</accession>
<name>A0A182JH24_ANOAO</name>
<proteinExistence type="predicted"/>
<dbReference type="VEuPathDB" id="VectorBase:AATE017951"/>
<dbReference type="EnsemblMetazoa" id="AATE017951-RA">
    <property type="protein sequence ID" value="AATE017951-PA.1"/>
    <property type="gene ID" value="AATE017951"/>
</dbReference>
<organism evidence="1">
    <name type="scientific">Anopheles atroparvus</name>
    <name type="common">European mosquito</name>
    <dbReference type="NCBI Taxonomy" id="41427"/>
    <lineage>
        <taxon>Eukaryota</taxon>
        <taxon>Metazoa</taxon>
        <taxon>Ecdysozoa</taxon>
        <taxon>Arthropoda</taxon>
        <taxon>Hexapoda</taxon>
        <taxon>Insecta</taxon>
        <taxon>Pterygota</taxon>
        <taxon>Neoptera</taxon>
        <taxon>Endopterygota</taxon>
        <taxon>Diptera</taxon>
        <taxon>Nematocera</taxon>
        <taxon>Culicoidea</taxon>
        <taxon>Culicidae</taxon>
        <taxon>Anophelinae</taxon>
        <taxon>Anopheles</taxon>
    </lineage>
</organism>
<sequence>LESVQVSSMKLTIVLAISLATLASLCTASPLLVTKHVVKKLVDRHFSPPETETVVVYTPVEPYHQVLPHTVPHHQLLPLVEPFSHGKFLPDLGAFMKHPLLQQHPLLKLLPKHTAGGVVQVHHQASAVPSAPYPPAVHELPHEPEPAVPDCVDTPAPVAPVPEHVVPVAPVPEYGPPAPVVPAAVYGPPASTGNEFSSSSSVSSASTSNAAVTEAKYVAVNPGARHEASLPGHTQSVLIENLGLAAGTEGLQQLPPVVQTDLRQGWNPVALDGNQLPSDYLRTAGNPDVWTLVEDGTEPEARYIAINGELRHEAPLPGYDHSIVIENLDKV</sequence>
<reference evidence="1" key="1">
    <citation type="submission" date="2022-08" db="UniProtKB">
        <authorList>
            <consortium name="EnsemblMetazoa"/>
        </authorList>
    </citation>
    <scope>IDENTIFICATION</scope>
    <source>
        <strain evidence="1">EBRO</strain>
    </source>
</reference>
<dbReference type="AlphaFoldDB" id="A0A182JH24"/>
<evidence type="ECO:0000313" key="1">
    <source>
        <dbReference type="EnsemblMetazoa" id="AATE017951-PA.1"/>
    </source>
</evidence>
<protein>
    <submittedName>
        <fullName evidence="1">Uncharacterized protein</fullName>
    </submittedName>
</protein>